<dbReference type="AlphaFoldDB" id="A0A419S7R3"/>
<evidence type="ECO:0000313" key="2">
    <source>
        <dbReference type="Proteomes" id="UP000283433"/>
    </source>
</evidence>
<gene>
    <name evidence="1" type="ORF">BCY91_03440</name>
</gene>
<comment type="caution">
    <text evidence="1">The sequence shown here is derived from an EMBL/GenBank/DDBJ whole genome shotgun (WGS) entry which is preliminary data.</text>
</comment>
<protein>
    <submittedName>
        <fullName evidence="1">Phosphoribosylpyrophosphate synthetase</fullName>
    </submittedName>
</protein>
<reference evidence="1 2" key="1">
    <citation type="submission" date="2016-07" db="EMBL/GenBank/DDBJ databases">
        <title>Genome of Pelobium manganitolerans.</title>
        <authorList>
            <person name="Wu S."/>
            <person name="Wang G."/>
        </authorList>
    </citation>
    <scope>NUCLEOTIDE SEQUENCE [LARGE SCALE GENOMIC DNA]</scope>
    <source>
        <strain evidence="1 2">YS-25</strain>
    </source>
</reference>
<dbReference type="OrthoDB" id="8418771at2"/>
<name>A0A419S7R3_9SPHI</name>
<evidence type="ECO:0000313" key="1">
    <source>
        <dbReference type="EMBL" id="RKD17206.1"/>
    </source>
</evidence>
<dbReference type="EMBL" id="MBTA01000012">
    <property type="protein sequence ID" value="RKD17206.1"/>
    <property type="molecule type" value="Genomic_DNA"/>
</dbReference>
<sequence>MKLPHGTYDTLVEAMTKLKERGFNYEFDFKDQHLCCASEKREYGANELKIVEIHRFEGITDPEDSSVLYAVEANDGSKGLVIDAYGMYADAEKTKFMSDVEIVEHNMDPKDNRVGF</sequence>
<dbReference type="RefSeq" id="WP_120181399.1">
    <property type="nucleotide sequence ID" value="NZ_CBINCU010000018.1"/>
</dbReference>
<organism evidence="1 2">
    <name type="scientific">Pelobium manganitolerans</name>
    <dbReference type="NCBI Taxonomy" id="1842495"/>
    <lineage>
        <taxon>Bacteria</taxon>
        <taxon>Pseudomonadati</taxon>
        <taxon>Bacteroidota</taxon>
        <taxon>Sphingobacteriia</taxon>
        <taxon>Sphingobacteriales</taxon>
        <taxon>Sphingobacteriaceae</taxon>
        <taxon>Pelobium</taxon>
    </lineage>
</organism>
<dbReference type="Proteomes" id="UP000283433">
    <property type="component" value="Unassembled WGS sequence"/>
</dbReference>
<proteinExistence type="predicted"/>
<keyword evidence="2" id="KW-1185">Reference proteome</keyword>
<accession>A0A419S7R3</accession>